<keyword evidence="6" id="KW-0812">Transmembrane</keyword>
<keyword evidence="2" id="KW-0813">Transport</keyword>
<dbReference type="GO" id="GO:0030001">
    <property type="term" value="P:metal ion transport"/>
    <property type="evidence" value="ECO:0007669"/>
    <property type="project" value="InterPro"/>
</dbReference>
<dbReference type="Proteomes" id="UP000826709">
    <property type="component" value="Chromosome"/>
</dbReference>
<dbReference type="Pfam" id="PF01297">
    <property type="entry name" value="ZnuA"/>
    <property type="match status" value="2"/>
</dbReference>
<proteinExistence type="predicted"/>
<feature type="region of interest" description="Disordered" evidence="5">
    <location>
        <begin position="722"/>
        <end position="763"/>
    </location>
</feature>
<evidence type="ECO:0000256" key="6">
    <source>
        <dbReference type="SAM" id="Phobius"/>
    </source>
</evidence>
<accession>A0A8G1A2F9</accession>
<evidence type="ECO:0000313" key="7">
    <source>
        <dbReference type="EMBL" id="QYZ79330.1"/>
    </source>
</evidence>
<dbReference type="NCBIfam" id="TIGR04213">
    <property type="entry name" value="PGF_pre_PGF"/>
    <property type="match status" value="1"/>
</dbReference>
<evidence type="ECO:0000256" key="4">
    <source>
        <dbReference type="ARBA" id="ARBA00022729"/>
    </source>
</evidence>
<dbReference type="EMBL" id="CP037968">
    <property type="protein sequence ID" value="QYZ79330.1"/>
    <property type="molecule type" value="Genomic_DNA"/>
</dbReference>
<dbReference type="PANTHER" id="PTHR42953:SF1">
    <property type="entry name" value="METAL-BINDING PROTEIN HI_0362-RELATED"/>
    <property type="match status" value="1"/>
</dbReference>
<evidence type="ECO:0000256" key="1">
    <source>
        <dbReference type="ARBA" id="ARBA00004196"/>
    </source>
</evidence>
<protein>
    <submittedName>
        <fullName evidence="7">PGF-pre-PGF domain-containing protein</fullName>
    </submittedName>
</protein>
<organism evidence="7 8">
    <name type="scientific">Methanofollis formosanus</name>
    <dbReference type="NCBI Taxonomy" id="299308"/>
    <lineage>
        <taxon>Archaea</taxon>
        <taxon>Methanobacteriati</taxon>
        <taxon>Methanobacteriota</taxon>
        <taxon>Stenosarchaea group</taxon>
        <taxon>Methanomicrobia</taxon>
        <taxon>Methanomicrobiales</taxon>
        <taxon>Methanomicrobiaceae</taxon>
        <taxon>Methanofollis</taxon>
    </lineage>
</organism>
<dbReference type="GO" id="GO:0046872">
    <property type="term" value="F:metal ion binding"/>
    <property type="evidence" value="ECO:0007669"/>
    <property type="project" value="UniProtKB-KW"/>
</dbReference>
<dbReference type="KEGG" id="mfk:E2N92_07765"/>
<sequence length="786" mass="86143">MTGNNWTTFLVVALFVFCALLTPSAAALDVVATTSVLADPFQAIGGEHVEAIAVADPAICPHMQGDIIDNRIQMQKDFIASADLFVAHDSSMDKPVVMPAIEKFIDANDYGTVDWTVVETEYWNTPENAKVLAAEVRSILAEVDPENATAYEANYESYCEAIDATDLTEEEAARINGQDVIVMAWQKNPVENWLGLNVVAVFGPEFYMEGKFTPAKVVDDINADPEKYQNVKYVIENMQSGEMAKGIEEALHDQGIRAERVIFTNFPMSITDVKSIPDVLVHNKEAITPPDRPMTIVATTSVISDPFQAIGGEHVEAIAVADPTICPHMQGDIIDSRIQMQKDLIASADLFVAHDSSMDKPVVMPAIEKFMDANDYGTVGWTVMEVQDWNTPEKAILFAKNVRDILSNAQPWHADEFEENFQTYCDAIDEADIAASERERIEGQDVVVMAWQKDPTENWLGLNVVAVFGPEFYMQGKFTPAKIVDDINANPEKYLNVKYVIENMQSGEMAKGIEEALNDQGVQAERVIFTNFPMSIAGVESIPDVLAHNKEAVMAPARKYSESDDDWEAPAAQLGAGEENEFCFEGCAVSRIALIPEGAIGSLILTAKEVASLPGEIEPPENTTYRYLAITPSSESVQENCEAWIEFSVGESWLTEKGIEPLDIVMIHYHDGAWQILDTEYLGTTNGVAIYRARCTGFSYFAITVLPGGATFAETTASHQTIETNESTESNSIVTTTKPQAQAAVPTETTASSTAAPPQTTPQQSPIGPVFFFALAAVVFGLMRRI</sequence>
<name>A0A8G1A2F9_9EURY</name>
<reference evidence="7" key="2">
    <citation type="submission" date="2019-03" db="EMBL/GenBank/DDBJ databases">
        <authorList>
            <person name="Chen S.-C."/>
            <person name="Wu S.-Y."/>
            <person name="Lai M.-C."/>
        </authorList>
    </citation>
    <scope>NUCLEOTIDE SEQUENCE</scope>
    <source>
        <strain evidence="7">ML15</strain>
    </source>
</reference>
<dbReference type="RefSeq" id="WP_220680635.1">
    <property type="nucleotide sequence ID" value="NZ_CP037968.1"/>
</dbReference>
<keyword evidence="4" id="KW-0732">Signal</keyword>
<feature type="transmembrane region" description="Helical" evidence="6">
    <location>
        <begin position="766"/>
        <end position="783"/>
    </location>
</feature>
<dbReference type="InterPro" id="IPR026453">
    <property type="entry name" value="PGF_pre_PGF"/>
</dbReference>
<evidence type="ECO:0000256" key="2">
    <source>
        <dbReference type="ARBA" id="ARBA00022448"/>
    </source>
</evidence>
<dbReference type="Gene3D" id="3.40.50.1980">
    <property type="entry name" value="Nitrogenase molybdenum iron protein domain"/>
    <property type="match status" value="2"/>
</dbReference>
<reference evidence="7" key="1">
    <citation type="journal article" date="2005" name="Int. J. Syst. Evol. Microbiol.">
        <title>Methanofollis formosanus sp. nov., isolated from a fish pond.</title>
        <authorList>
            <person name="Wu S.Y."/>
            <person name="Chen S.C."/>
            <person name="Lai M.C."/>
        </authorList>
    </citation>
    <scope>NUCLEOTIDE SEQUENCE</scope>
    <source>
        <strain evidence="7">ML15</strain>
    </source>
</reference>
<keyword evidence="6" id="KW-0472">Membrane</keyword>
<evidence type="ECO:0000256" key="5">
    <source>
        <dbReference type="SAM" id="MobiDB-lite"/>
    </source>
</evidence>
<keyword evidence="6" id="KW-1133">Transmembrane helix</keyword>
<keyword evidence="8" id="KW-1185">Reference proteome</keyword>
<dbReference type="OrthoDB" id="106613at2157"/>
<keyword evidence="3" id="KW-0479">Metal-binding</keyword>
<feature type="compositionally biased region" description="Low complexity" evidence="5">
    <location>
        <begin position="743"/>
        <end position="763"/>
    </location>
</feature>
<dbReference type="SUPFAM" id="SSF53807">
    <property type="entry name" value="Helical backbone' metal receptor"/>
    <property type="match status" value="2"/>
</dbReference>
<gene>
    <name evidence="7" type="ORF">E2N92_07765</name>
</gene>
<dbReference type="AlphaFoldDB" id="A0A8G1A2F9"/>
<evidence type="ECO:0000313" key="8">
    <source>
        <dbReference type="Proteomes" id="UP000826709"/>
    </source>
</evidence>
<dbReference type="PANTHER" id="PTHR42953">
    <property type="entry name" value="HIGH-AFFINITY ZINC UPTAKE SYSTEM PROTEIN ZNUA-RELATED"/>
    <property type="match status" value="1"/>
</dbReference>
<feature type="compositionally biased region" description="Polar residues" evidence="5">
    <location>
        <begin position="722"/>
        <end position="740"/>
    </location>
</feature>
<dbReference type="InterPro" id="IPR050492">
    <property type="entry name" value="Bact_metal-bind_prot9"/>
</dbReference>
<comment type="subcellular location">
    <subcellularLocation>
        <location evidence="1">Cell envelope</location>
    </subcellularLocation>
</comment>
<dbReference type="InterPro" id="IPR006127">
    <property type="entry name" value="ZnuA-like"/>
</dbReference>
<evidence type="ECO:0000256" key="3">
    <source>
        <dbReference type="ARBA" id="ARBA00022723"/>
    </source>
</evidence>